<gene>
    <name evidence="6" type="ORF">G7K_3965-t1</name>
</gene>
<proteinExistence type="inferred from homology"/>
<dbReference type="InterPro" id="IPR029045">
    <property type="entry name" value="ClpP/crotonase-like_dom_sf"/>
</dbReference>
<dbReference type="FunFam" id="1.10.12.10:FF:000004">
    <property type="entry name" value="Delta3,5-delta2,4-dienoyl-CoA isomerase"/>
    <property type="match status" value="1"/>
</dbReference>
<dbReference type="EMBL" id="BACD03000026">
    <property type="protein sequence ID" value="GAO49827.1"/>
    <property type="molecule type" value="Genomic_DNA"/>
</dbReference>
<accession>A0A0E9NIX9</accession>
<dbReference type="Proteomes" id="UP000033140">
    <property type="component" value="Unassembled WGS sequence"/>
</dbReference>
<protein>
    <recommendedName>
        <fullName evidence="8">Enoyl-CoA hydratase</fullName>
    </recommendedName>
</protein>
<dbReference type="OMA" id="FNDECIL"/>
<reference evidence="6 7" key="3">
    <citation type="journal article" date="2015" name="Genome Announc.">
        <title>Draft Genome Sequence of the Archiascomycetous Yeast Saitoella complicata.</title>
        <authorList>
            <person name="Yamauchi K."/>
            <person name="Kondo S."/>
            <person name="Hamamoto M."/>
            <person name="Takahashi Y."/>
            <person name="Ogura Y."/>
            <person name="Hayashi T."/>
            <person name="Nishida H."/>
        </authorList>
    </citation>
    <scope>NUCLEOTIDE SEQUENCE [LARGE SCALE GENOMIC DNA]</scope>
    <source>
        <strain evidence="6 7">NRRL Y-17804</strain>
    </source>
</reference>
<evidence type="ECO:0000313" key="6">
    <source>
        <dbReference type="EMBL" id="GAO49827.1"/>
    </source>
</evidence>
<comment type="caution">
    <text evidence="6">The sequence shown here is derived from an EMBL/GenBank/DDBJ whole genome shotgun (WGS) entry which is preliminary data.</text>
</comment>
<evidence type="ECO:0000313" key="7">
    <source>
        <dbReference type="Proteomes" id="UP000033140"/>
    </source>
</evidence>
<evidence type="ECO:0000256" key="3">
    <source>
        <dbReference type="ARBA" id="ARBA00022832"/>
    </source>
</evidence>
<keyword evidence="3" id="KW-0276">Fatty acid metabolism</keyword>
<dbReference type="GO" id="GO:0051750">
    <property type="term" value="F:delta(3,5)-delta(2,4)-dienoyl-CoA isomerase activity"/>
    <property type="evidence" value="ECO:0007669"/>
    <property type="project" value="TreeGrafter"/>
</dbReference>
<dbReference type="InterPro" id="IPR001753">
    <property type="entry name" value="Enoyl-CoA_hydra/iso"/>
</dbReference>
<dbReference type="Pfam" id="PF00378">
    <property type="entry name" value="ECH_1"/>
    <property type="match status" value="1"/>
</dbReference>
<evidence type="ECO:0000256" key="5">
    <source>
        <dbReference type="ARBA" id="ARBA00023235"/>
    </source>
</evidence>
<dbReference type="SUPFAM" id="SSF52096">
    <property type="entry name" value="ClpP/crotonase"/>
    <property type="match status" value="1"/>
</dbReference>
<dbReference type="GO" id="GO:0005739">
    <property type="term" value="C:mitochondrion"/>
    <property type="evidence" value="ECO:0007669"/>
    <property type="project" value="TreeGrafter"/>
</dbReference>
<dbReference type="AlphaFoldDB" id="A0A0E9NIX9"/>
<dbReference type="Gene3D" id="3.90.226.10">
    <property type="entry name" value="2-enoyl-CoA Hydratase, Chain A, domain 1"/>
    <property type="match status" value="1"/>
</dbReference>
<dbReference type="InterPro" id="IPR014748">
    <property type="entry name" value="Enoyl-CoA_hydra_C"/>
</dbReference>
<dbReference type="Gene3D" id="1.10.12.10">
    <property type="entry name" value="Lyase 2-enoyl-coa Hydratase, Chain A, domain 2"/>
    <property type="match status" value="1"/>
</dbReference>
<reference evidence="6 7" key="1">
    <citation type="journal article" date="2011" name="J. Gen. Appl. Microbiol.">
        <title>Draft genome sequencing of the enigmatic yeast Saitoella complicata.</title>
        <authorList>
            <person name="Nishida H."/>
            <person name="Hamamoto M."/>
            <person name="Sugiyama J."/>
        </authorList>
    </citation>
    <scope>NUCLEOTIDE SEQUENCE [LARGE SCALE GENOMIC DNA]</scope>
    <source>
        <strain evidence="6 7">NRRL Y-17804</strain>
    </source>
</reference>
<comment type="pathway">
    <text evidence="1">Lipid metabolism; fatty acid beta-oxidation.</text>
</comment>
<dbReference type="PANTHER" id="PTHR43149">
    <property type="entry name" value="ENOYL-COA HYDRATASE"/>
    <property type="match status" value="1"/>
</dbReference>
<evidence type="ECO:0000256" key="1">
    <source>
        <dbReference type="ARBA" id="ARBA00005005"/>
    </source>
</evidence>
<comment type="similarity">
    <text evidence="2">Belongs to the enoyl-CoA hydratase/isomerase family.</text>
</comment>
<keyword evidence="4" id="KW-0443">Lipid metabolism</keyword>
<keyword evidence="5" id="KW-0413">Isomerase</keyword>
<dbReference type="CDD" id="cd06558">
    <property type="entry name" value="crotonase-like"/>
    <property type="match status" value="1"/>
</dbReference>
<dbReference type="GO" id="GO:0006635">
    <property type="term" value="P:fatty acid beta-oxidation"/>
    <property type="evidence" value="ECO:0007669"/>
    <property type="project" value="UniProtKB-UniPathway"/>
</dbReference>
<dbReference type="PANTHER" id="PTHR43149:SF1">
    <property type="entry name" value="DELTA(3,5)-DELTA(2,4)-DIENOYL-COA ISOMERASE, MITOCHONDRIAL"/>
    <property type="match status" value="1"/>
</dbReference>
<sequence length="395" mass="43142">MTDKATYDYEFLRTSFPVPSVLHIELNRAPLNAFHEPFWRELGACVDKASTDPDVRAIVLSSVQRIFTAGLDIKAATEILSPSSSDPAARALHLRTHILDFQHAISSLSRTPKPIIAALHSTTIGLGIDIASACDIRLCSSDFSGCVKEVDIGLAADIGSLQRLPYIVGSDSWVREICFTARPFGAEEALQQGFVSRVFLGKEECVRAAIELATKVGEKSPVAVQGTKHLLNWGRGKTVEEGLEYTAVWNAGMLQSGDIGRAVKATLMKNKAIFPKLETRKGPRGGQIVRYEGYHGKSGSITPTCPRIRHSYRVATPINSLQSNDTTDAYITSFFGLNDSTVSLCASLQFTLKQQNRVRYLTTTPSSLSPLSIVTLHSDHSQIRSTIEDAYNGSR</sequence>
<name>A0A0E9NIX9_SAICN</name>
<reference evidence="6 7" key="2">
    <citation type="journal article" date="2014" name="J. Gen. Appl. Microbiol.">
        <title>The early diverging ascomycetous budding yeast Saitoella complicata has three histone deacetylases belonging to the Clr6, Hos2, and Rpd3 lineages.</title>
        <authorList>
            <person name="Nishida H."/>
            <person name="Matsumoto T."/>
            <person name="Kondo S."/>
            <person name="Hamamoto M."/>
            <person name="Yoshikawa H."/>
        </authorList>
    </citation>
    <scope>NUCLEOTIDE SEQUENCE [LARGE SCALE GENOMIC DNA]</scope>
    <source>
        <strain evidence="6 7">NRRL Y-17804</strain>
    </source>
</reference>
<dbReference type="UniPathway" id="UPA00659"/>
<organism evidence="6 7">
    <name type="scientific">Saitoella complicata (strain BCRC 22490 / CBS 7301 / JCM 7358 / NBRC 10748 / NRRL Y-17804)</name>
    <dbReference type="NCBI Taxonomy" id="698492"/>
    <lineage>
        <taxon>Eukaryota</taxon>
        <taxon>Fungi</taxon>
        <taxon>Dikarya</taxon>
        <taxon>Ascomycota</taxon>
        <taxon>Taphrinomycotina</taxon>
        <taxon>Taphrinomycotina incertae sedis</taxon>
        <taxon>Saitoella</taxon>
    </lineage>
</organism>
<evidence type="ECO:0000256" key="2">
    <source>
        <dbReference type="ARBA" id="ARBA00005254"/>
    </source>
</evidence>
<evidence type="ECO:0000256" key="4">
    <source>
        <dbReference type="ARBA" id="ARBA00023098"/>
    </source>
</evidence>
<dbReference type="STRING" id="698492.A0A0E9NIX9"/>
<dbReference type="InterPro" id="IPR045002">
    <property type="entry name" value="Ech1-like"/>
</dbReference>
<evidence type="ECO:0008006" key="8">
    <source>
        <dbReference type="Google" id="ProtNLM"/>
    </source>
</evidence>
<keyword evidence="7" id="KW-1185">Reference proteome</keyword>